<feature type="transmembrane region" description="Helical" evidence="1">
    <location>
        <begin position="106"/>
        <end position="127"/>
    </location>
</feature>
<reference evidence="3" key="1">
    <citation type="submission" date="2017-02" db="EMBL/GenBank/DDBJ databases">
        <authorList>
            <person name="Varghese N."/>
            <person name="Submissions S."/>
        </authorList>
    </citation>
    <scope>NUCLEOTIDE SEQUENCE [LARGE SCALE GENOMIC DNA]</scope>
    <source>
        <strain evidence="3">UM2</strain>
    </source>
</reference>
<gene>
    <name evidence="2" type="ORF">SAMN06295920_10860</name>
</gene>
<organism evidence="2 3">
    <name type="scientific">Rhizorhabdus histidinilytica</name>
    <dbReference type="NCBI Taxonomy" id="439228"/>
    <lineage>
        <taxon>Bacteria</taxon>
        <taxon>Pseudomonadati</taxon>
        <taxon>Pseudomonadota</taxon>
        <taxon>Alphaproteobacteria</taxon>
        <taxon>Sphingomonadales</taxon>
        <taxon>Sphingomonadaceae</taxon>
        <taxon>Rhizorhabdus</taxon>
    </lineage>
</organism>
<keyword evidence="1" id="KW-0812">Transmembrane</keyword>
<dbReference type="EMBL" id="FUYM01000008">
    <property type="protein sequence ID" value="SKB90345.1"/>
    <property type="molecule type" value="Genomic_DNA"/>
</dbReference>
<dbReference type="OrthoDB" id="7188556at2"/>
<name>A0A1T5F2E4_9SPHN</name>
<dbReference type="AlphaFoldDB" id="A0A1T5F2E4"/>
<dbReference type="STRING" id="439228.SAMN06295920_10860"/>
<dbReference type="Proteomes" id="UP000189818">
    <property type="component" value="Unassembled WGS sequence"/>
</dbReference>
<evidence type="ECO:0000313" key="3">
    <source>
        <dbReference type="Proteomes" id="UP000189818"/>
    </source>
</evidence>
<protein>
    <submittedName>
        <fullName evidence="2">Uncharacterized protein</fullName>
    </submittedName>
</protein>
<evidence type="ECO:0000313" key="2">
    <source>
        <dbReference type="EMBL" id="SKB90345.1"/>
    </source>
</evidence>
<proteinExistence type="predicted"/>
<feature type="transmembrane region" description="Helical" evidence="1">
    <location>
        <begin position="30"/>
        <end position="49"/>
    </location>
</feature>
<sequence>MIRQLLYGALMWAVCLYAFFRGGWAERVTAGGILIATYVTVLVLSPLAIRYQFVELPVMAVDTVLLFVLVGISLKSEKFWPLWLTAMQGLTILSHLAPYVPHVLPWAYGNAVAVWIYPMLIVLGFAVHSHHRSRKAGGSFSG</sequence>
<feature type="transmembrane region" description="Helical" evidence="1">
    <location>
        <begin position="5"/>
        <end position="24"/>
    </location>
</feature>
<keyword evidence="3" id="KW-1185">Reference proteome</keyword>
<keyword evidence="1" id="KW-1133">Transmembrane helix</keyword>
<accession>A0A1T5F2E4</accession>
<evidence type="ECO:0000256" key="1">
    <source>
        <dbReference type="SAM" id="Phobius"/>
    </source>
</evidence>
<keyword evidence="1" id="KW-0472">Membrane</keyword>
<dbReference type="RefSeq" id="WP_079649433.1">
    <property type="nucleotide sequence ID" value="NZ_FUYM01000008.1"/>
</dbReference>